<dbReference type="SUPFAM" id="SSF52047">
    <property type="entry name" value="RNI-like"/>
    <property type="match status" value="1"/>
</dbReference>
<dbReference type="InterPro" id="IPR001611">
    <property type="entry name" value="Leu-rich_rpt"/>
</dbReference>
<dbReference type="InterPro" id="IPR032675">
    <property type="entry name" value="LRR_dom_sf"/>
</dbReference>
<dbReference type="Proteomes" id="UP001165121">
    <property type="component" value="Unassembled WGS sequence"/>
</dbReference>
<proteinExistence type="predicted"/>
<feature type="compositionally biased region" description="Polar residues" evidence="1">
    <location>
        <begin position="535"/>
        <end position="558"/>
    </location>
</feature>
<dbReference type="SMART" id="SM00368">
    <property type="entry name" value="LRR_RI"/>
    <property type="match status" value="6"/>
</dbReference>
<accession>A0A9W6XXF7</accession>
<keyword evidence="3" id="KW-1185">Reference proteome</keyword>
<dbReference type="Pfam" id="PF13516">
    <property type="entry name" value="LRR_6"/>
    <property type="match status" value="3"/>
</dbReference>
<dbReference type="Gene3D" id="3.80.10.10">
    <property type="entry name" value="Ribonuclease Inhibitor"/>
    <property type="match status" value="1"/>
</dbReference>
<evidence type="ECO:0000256" key="1">
    <source>
        <dbReference type="SAM" id="MobiDB-lite"/>
    </source>
</evidence>
<protein>
    <submittedName>
        <fullName evidence="2">Unnamed protein product</fullName>
    </submittedName>
</protein>
<comment type="caution">
    <text evidence="2">The sequence shown here is derived from an EMBL/GenBank/DDBJ whole genome shotgun (WGS) entry which is preliminary data.</text>
</comment>
<sequence length="634" mass="70732">MREDKSLVQLAVAAVALFSPVQEILDYVEYLPIAIRRQLFRELSNFRLREMEVVWEAAAKLEAPEPRDGFDPDAGDKFLFDRETQRVWELRLNAARLGYEPIPIENTAAAQGRRRNHRNVFWEHQFRTLLKLRTPLDLTGPVDVLVQCQKLFVDVVEVLKVHGREVCEDNMKLVLALRRLRRLEVHHPEQQGTQWESMGSLMQDHLHLTEFGFFHGKLSDNQLAQIRSALAKNPSTFDKGVDCCRIITLELVSVKIRPEGFRQLVSLVTEMKQLAQLRLSNTITDFETKMLVDAALGAPKLHRLFLEHNDLEDDAFLGLSRMQKPLALRHLRLSDNDVSPITLGAICSASMNGVLNLERLELGNNVQIGDAGIHALTPMLASPSAEPAAVLTHLDVRGCNFGLEGVTNLLLALGQNRTLKHLNLAQNFFDVGFGDVLAEFLFINVSVTNLQINGVGLGLAGVSAQLLTALESNTTLTSLSIGANRLRNDGASAILRALIKRAQKKPFTLVDLSGNLLTLRGLAMIADILENPANDTPSHSSSITSDCNGSNAEGSLSNLKRRRTSSSDKRHSTLSPRNISCKLIEELCLLNNDFIGDVEYVGDRSKLIDTIRRRVGHLKSNEWAIQHQVYDDEV</sequence>
<dbReference type="AlphaFoldDB" id="A0A9W6XXF7"/>
<dbReference type="PANTHER" id="PTHR47818">
    <property type="entry name" value="RNI-LIKE SUPERFAMILY PROTEIN"/>
    <property type="match status" value="1"/>
</dbReference>
<evidence type="ECO:0000313" key="2">
    <source>
        <dbReference type="EMBL" id="GMF49293.1"/>
    </source>
</evidence>
<gene>
    <name evidence="2" type="ORF">Pfra01_001942600</name>
</gene>
<reference evidence="2" key="1">
    <citation type="submission" date="2023-04" db="EMBL/GenBank/DDBJ databases">
        <title>Phytophthora fragariaefolia NBRC 109709.</title>
        <authorList>
            <person name="Ichikawa N."/>
            <person name="Sato H."/>
            <person name="Tonouchi N."/>
        </authorList>
    </citation>
    <scope>NUCLEOTIDE SEQUENCE</scope>
    <source>
        <strain evidence="2">NBRC 109709</strain>
    </source>
</reference>
<dbReference type="PANTHER" id="PTHR47818:SF2">
    <property type="entry name" value="F-BOX DOMAIN-CONTAINING PROTEIN"/>
    <property type="match status" value="1"/>
</dbReference>
<dbReference type="OrthoDB" id="120976at2759"/>
<dbReference type="EMBL" id="BSXT01002510">
    <property type="protein sequence ID" value="GMF49293.1"/>
    <property type="molecule type" value="Genomic_DNA"/>
</dbReference>
<organism evidence="2 3">
    <name type="scientific">Phytophthora fragariaefolia</name>
    <dbReference type="NCBI Taxonomy" id="1490495"/>
    <lineage>
        <taxon>Eukaryota</taxon>
        <taxon>Sar</taxon>
        <taxon>Stramenopiles</taxon>
        <taxon>Oomycota</taxon>
        <taxon>Peronosporomycetes</taxon>
        <taxon>Peronosporales</taxon>
        <taxon>Peronosporaceae</taxon>
        <taxon>Phytophthora</taxon>
    </lineage>
</organism>
<feature type="region of interest" description="Disordered" evidence="1">
    <location>
        <begin position="535"/>
        <end position="574"/>
    </location>
</feature>
<evidence type="ECO:0000313" key="3">
    <source>
        <dbReference type="Proteomes" id="UP001165121"/>
    </source>
</evidence>
<name>A0A9W6XXF7_9STRA</name>